<protein>
    <submittedName>
        <fullName evidence="3">Anaerobic dimethyl sulfoxide reductase subunit B</fullName>
    </submittedName>
    <submittedName>
        <fullName evidence="2">Membrane anchor protein for oxidoreductase</fullName>
    </submittedName>
</protein>
<keyword evidence="1" id="KW-0472">Membrane</keyword>
<dbReference type="GO" id="GO:0016020">
    <property type="term" value="C:membrane"/>
    <property type="evidence" value="ECO:0007669"/>
    <property type="project" value="InterPro"/>
</dbReference>
<dbReference type="PANTHER" id="PTHR38095">
    <property type="entry name" value="ANAEROBIC DIMETHYL SULFOXIDE REDUCTASE CHAIN YNFH"/>
    <property type="match status" value="1"/>
</dbReference>
<dbReference type="EMBL" id="AE017042">
    <property type="protein sequence ID" value="AAS62785.1"/>
    <property type="molecule type" value="Genomic_DNA"/>
</dbReference>
<dbReference type="KEGG" id="ypk:y1517"/>
<dbReference type="Proteomes" id="UP000002490">
    <property type="component" value="Chromosome"/>
</dbReference>
<dbReference type="PANTHER" id="PTHR38095:SF3">
    <property type="entry name" value="ANAEROBIC DIMETHYL SULFOXIDE REDUCTASE, SUBUNIT C"/>
    <property type="match status" value="1"/>
</dbReference>
<dbReference type="KEGG" id="ypm:YP_2592"/>
<feature type="transmembrane region" description="Helical" evidence="1">
    <location>
        <begin position="163"/>
        <end position="181"/>
    </location>
</feature>
<reference evidence="2 5" key="1">
    <citation type="journal article" date="2002" name="J. Bacteriol.">
        <title>Genome sequence of Yersinia pestis KIM.</title>
        <authorList>
            <person name="Deng W."/>
            <person name="Burland V."/>
            <person name="Plunkett G.III."/>
            <person name="Boutin A."/>
            <person name="Mayhew G.F."/>
            <person name="Liss P."/>
            <person name="Perna N.T."/>
            <person name="Rose D.J."/>
            <person name="Mau B."/>
            <person name="Zhou S."/>
            <person name="Schwartz D.C."/>
            <person name="Fetherston J.D."/>
            <person name="Lindler L.E."/>
            <person name="Brubaker R.R."/>
            <person name="Plana G.V."/>
            <person name="Straley S.C."/>
            <person name="McDonough K.A."/>
            <person name="Nilles M.L."/>
            <person name="Matson J.S."/>
            <person name="Blattner F.R."/>
            <person name="Perry R.D."/>
        </authorList>
    </citation>
    <scope>NUCLEOTIDE SEQUENCE [LARGE SCALE GENOMIC DNA]</scope>
    <source>
        <strain evidence="2">KIM</strain>
        <strain evidence="5">KIM10+ / Biovar Mediaevalis</strain>
    </source>
</reference>
<feature type="transmembrane region" description="Helical" evidence="1">
    <location>
        <begin position="221"/>
        <end position="242"/>
    </location>
</feature>
<evidence type="ECO:0000256" key="1">
    <source>
        <dbReference type="SAM" id="Phobius"/>
    </source>
</evidence>
<keyword evidence="1" id="KW-0812">Transmembrane</keyword>
<dbReference type="DNASU" id="1146464"/>
<dbReference type="IntAct" id="Q8D0V9">
    <property type="interactions" value="2"/>
</dbReference>
<name>Q8D0V9_YERPE</name>
<dbReference type="InterPro" id="IPR007059">
    <property type="entry name" value="DmsC"/>
</dbReference>
<feature type="transmembrane region" description="Helical" evidence="1">
    <location>
        <begin position="249"/>
        <end position="273"/>
    </location>
</feature>
<reference evidence="3" key="2">
    <citation type="submission" date="2003-04" db="EMBL/GenBank/DDBJ databases">
        <authorList>
            <person name="Song Y."/>
            <person name="Tong Z."/>
            <person name="Wang L."/>
            <person name="Han Y."/>
            <person name="Zhang J."/>
            <person name="Pei D."/>
            <person name="Wang J."/>
            <person name="Zhou D."/>
            <person name="Han Y."/>
            <person name="Pang X."/>
            <person name="Zhai J."/>
            <person name="Chen F."/>
            <person name="Qin H."/>
            <person name="Wang J."/>
            <person name="Li S."/>
            <person name="Guo Z."/>
            <person name="Ye C."/>
            <person name="Du Z."/>
            <person name="Lin W."/>
            <person name="Wang J."/>
            <person name="Yu J."/>
            <person name="Yang H."/>
            <person name="Wang J."/>
            <person name="Huang P."/>
            <person name="Yang R."/>
        </authorList>
    </citation>
    <scope>NUCLEOTIDE SEQUENCE</scope>
    <source>
        <strain evidence="3">91001</strain>
    </source>
</reference>
<dbReference type="AlphaFoldDB" id="Q8D0V9"/>
<dbReference type="GO" id="GO:0019645">
    <property type="term" value="P:anaerobic electron transport chain"/>
    <property type="evidence" value="ECO:0007669"/>
    <property type="project" value="InterPro"/>
</dbReference>
<organism evidence="2 5">
    <name type="scientific">Yersinia pestis</name>
    <dbReference type="NCBI Taxonomy" id="632"/>
    <lineage>
        <taxon>Bacteria</taxon>
        <taxon>Pseudomonadati</taxon>
        <taxon>Pseudomonadota</taxon>
        <taxon>Gammaproteobacteria</taxon>
        <taxon>Enterobacterales</taxon>
        <taxon>Yersiniaceae</taxon>
        <taxon>Yersinia</taxon>
    </lineage>
</organism>
<evidence type="ECO:0000313" key="2">
    <source>
        <dbReference type="EMBL" id="AAM85088.1"/>
    </source>
</evidence>
<dbReference type="EnsemblBacteria" id="AAS62785">
    <property type="protein sequence ID" value="AAS62785"/>
    <property type="gene ID" value="YP_2592"/>
</dbReference>
<feature type="transmembrane region" description="Helical" evidence="1">
    <location>
        <begin position="188"/>
        <end position="209"/>
    </location>
</feature>
<reference evidence="4" key="3">
    <citation type="journal article" date="2004" name="DNA Res.">
        <title>Complete genome sequence of Yersinia pestis strain 91001, an isolate avirulent to humans.</title>
        <authorList>
            <person name="Song Y."/>
            <person name="Tong Z."/>
            <person name="Wang J."/>
            <person name="Wang L."/>
            <person name="Guo Z."/>
            <person name="Han Y."/>
            <person name="Zhang J."/>
            <person name="Pei D."/>
            <person name="Zhou D."/>
            <person name="Qin H."/>
            <person name="Pang X."/>
            <person name="Han Y."/>
            <person name="Zhai J."/>
            <person name="Li M."/>
            <person name="Cui B."/>
            <person name="Qi Z."/>
            <person name="Jin L."/>
            <person name="Dai R."/>
            <person name="Chen F."/>
            <person name="Li S."/>
            <person name="Ye C."/>
            <person name="Du Z."/>
            <person name="Lin W."/>
            <person name="Wang J."/>
            <person name="Yu J."/>
            <person name="Yang H."/>
            <person name="Wang J."/>
            <person name="Huang P."/>
            <person name="Yang R."/>
        </authorList>
    </citation>
    <scope>NUCLEOTIDE SEQUENCE [LARGE SCALE GENOMIC DNA]</scope>
    <source>
        <strain evidence="4">91001 / Biovar Mediaevalis</strain>
    </source>
</reference>
<evidence type="ECO:0000313" key="5">
    <source>
        <dbReference type="Proteomes" id="UP000002490"/>
    </source>
</evidence>
<reference evidence="3" key="4">
    <citation type="submission" date="2016-05" db="EMBL/GenBank/DDBJ databases">
        <title>Reannotation of Yersinia pestis strain 91001 based on omics data.</title>
        <authorList>
            <person name="Yiqing M."/>
        </authorList>
    </citation>
    <scope>NUCLEOTIDE SEQUENCE</scope>
    <source>
        <strain evidence="3">91001</strain>
    </source>
</reference>
<evidence type="ECO:0000313" key="4">
    <source>
        <dbReference type="Proteomes" id="UP000001019"/>
    </source>
</evidence>
<feature type="transmembrane region" description="Helical" evidence="1">
    <location>
        <begin position="100"/>
        <end position="117"/>
    </location>
</feature>
<accession>Q74SK8</accession>
<feature type="transmembrane region" description="Helical" evidence="1">
    <location>
        <begin position="124"/>
        <end position="143"/>
    </location>
</feature>
<dbReference type="Pfam" id="PF04976">
    <property type="entry name" value="DmsC"/>
    <property type="match status" value="1"/>
</dbReference>
<sequence length="277" mass="29702">MQNHPVIHQAASKTRRRYKMHELPLVFFTVLGQTAVGLFTLAWLSNKLGMTTPLQLKQANIVGLILVMAGLLIGTLHVGQPLRAINMLLGVGRSPMSNEILLSGLFVAMACGTVFFSTLVKNSLLAALCNFATVLVGLTFAWSITQVYQLTTVPNWDTSYTSLQLWMTVLVGGGAFAMLTGARQLGAIALLAGAIVTLVNKPGYLTFLGQGSAELSSQQTLFWGIQILLLVLGVFVAAAALLKDKIPRATLAVCASALIIGELAGRIAFYNLWQIPM</sequence>
<dbReference type="HOGENOM" id="CLU_064909_2_0_6"/>
<evidence type="ECO:0000313" key="3">
    <source>
        <dbReference type="EMBL" id="AAS62785.1"/>
    </source>
</evidence>
<keyword evidence="1" id="KW-1133">Transmembrane helix</keyword>
<accession>Q8D0V9</accession>
<feature type="transmembrane region" description="Helical" evidence="1">
    <location>
        <begin position="25"/>
        <end position="46"/>
    </location>
</feature>
<feature type="transmembrane region" description="Helical" evidence="1">
    <location>
        <begin position="58"/>
        <end position="80"/>
    </location>
</feature>
<proteinExistence type="predicted"/>
<dbReference type="EMBL" id="AE009952">
    <property type="protein sequence ID" value="AAM85088.1"/>
    <property type="molecule type" value="Genomic_DNA"/>
</dbReference>
<gene>
    <name evidence="3" type="primary">dmsC2</name>
    <name evidence="2" type="ordered locus">y1517</name>
    <name evidence="3" type="ordered locus">YP_2592</name>
</gene>
<dbReference type="Proteomes" id="UP000001019">
    <property type="component" value="Chromosome"/>
</dbReference>